<dbReference type="RefSeq" id="XP_003063250.1">
    <property type="nucleotide sequence ID" value="XM_003063204.1"/>
</dbReference>
<name>C1N607_MICPC</name>
<evidence type="ECO:0000313" key="2">
    <source>
        <dbReference type="Proteomes" id="UP000001876"/>
    </source>
</evidence>
<protein>
    <submittedName>
        <fullName evidence="1">Predicted protein</fullName>
    </submittedName>
</protein>
<evidence type="ECO:0000313" key="1">
    <source>
        <dbReference type="EMBL" id="EEH52386.1"/>
    </source>
</evidence>
<gene>
    <name evidence="1" type="ORF">MICPUCDRAFT_53115</name>
</gene>
<reference evidence="1 2" key="1">
    <citation type="journal article" date="2009" name="Science">
        <title>Green evolution and dynamic adaptations revealed by genomes of the marine picoeukaryotes Micromonas.</title>
        <authorList>
            <person name="Worden A.Z."/>
            <person name="Lee J.H."/>
            <person name="Mock T."/>
            <person name="Rouze P."/>
            <person name="Simmons M.P."/>
            <person name="Aerts A.L."/>
            <person name="Allen A.E."/>
            <person name="Cuvelier M.L."/>
            <person name="Derelle E."/>
            <person name="Everett M.V."/>
            <person name="Foulon E."/>
            <person name="Grimwood J."/>
            <person name="Gundlach H."/>
            <person name="Henrissat B."/>
            <person name="Napoli C."/>
            <person name="McDonald S.M."/>
            <person name="Parker M.S."/>
            <person name="Rombauts S."/>
            <person name="Salamov A."/>
            <person name="Von Dassow P."/>
            <person name="Badger J.H."/>
            <person name="Coutinho P.M."/>
            <person name="Demir E."/>
            <person name="Dubchak I."/>
            <person name="Gentemann C."/>
            <person name="Eikrem W."/>
            <person name="Gready J.E."/>
            <person name="John U."/>
            <person name="Lanier W."/>
            <person name="Lindquist E.A."/>
            <person name="Lucas S."/>
            <person name="Mayer K.F."/>
            <person name="Moreau H."/>
            <person name="Not F."/>
            <person name="Otillar R."/>
            <person name="Panaud O."/>
            <person name="Pangilinan J."/>
            <person name="Paulsen I."/>
            <person name="Piegu B."/>
            <person name="Poliakov A."/>
            <person name="Robbens S."/>
            <person name="Schmutz J."/>
            <person name="Toulza E."/>
            <person name="Wyss T."/>
            <person name="Zelensky A."/>
            <person name="Zhou K."/>
            <person name="Armbrust E.V."/>
            <person name="Bhattacharya D."/>
            <person name="Goodenough U.W."/>
            <person name="Van de Peer Y."/>
            <person name="Grigoriev I.V."/>
        </authorList>
    </citation>
    <scope>NUCLEOTIDE SEQUENCE [LARGE SCALE GENOMIC DNA]</scope>
    <source>
        <strain evidence="1 2">CCMP1545</strain>
    </source>
</reference>
<dbReference type="EMBL" id="GG663748">
    <property type="protein sequence ID" value="EEH52386.1"/>
    <property type="molecule type" value="Genomic_DNA"/>
</dbReference>
<proteinExistence type="predicted"/>
<keyword evidence="2" id="KW-1185">Reference proteome</keyword>
<dbReference type="KEGG" id="mpp:MICPUCDRAFT_53115"/>
<organism evidence="2">
    <name type="scientific">Micromonas pusilla (strain CCMP1545)</name>
    <name type="common">Picoplanktonic green alga</name>
    <dbReference type="NCBI Taxonomy" id="564608"/>
    <lineage>
        <taxon>Eukaryota</taxon>
        <taxon>Viridiplantae</taxon>
        <taxon>Chlorophyta</taxon>
        <taxon>Mamiellophyceae</taxon>
        <taxon>Mamiellales</taxon>
        <taxon>Mamiellaceae</taxon>
        <taxon>Micromonas</taxon>
    </lineage>
</organism>
<accession>C1N607</accession>
<dbReference type="AlphaFoldDB" id="C1N607"/>
<dbReference type="GeneID" id="9688690"/>
<sequence length="61" mass="6449">MLVGISQFGCADRRTNIKHGNCGVALGSGLVFPSAANNIKPHQPLATKNRIDNNGNWSEGT</sequence>
<dbReference type="Proteomes" id="UP000001876">
    <property type="component" value="Unassembled WGS sequence"/>
</dbReference>